<feature type="active site" description="Proton acceptor" evidence="9">
    <location>
        <position position="72"/>
    </location>
</feature>
<feature type="domain" description="Shikimate dehydrogenase substrate binding N-terminal" evidence="11">
    <location>
        <begin position="13"/>
        <end position="95"/>
    </location>
</feature>
<feature type="binding site" evidence="9">
    <location>
        <position position="84"/>
    </location>
    <ligand>
        <name>NADP(+)</name>
        <dbReference type="ChEBI" id="CHEBI:58349"/>
    </ligand>
</feature>
<dbReference type="GO" id="GO:0019632">
    <property type="term" value="P:shikimate metabolic process"/>
    <property type="evidence" value="ECO:0007669"/>
    <property type="project" value="InterPro"/>
</dbReference>
<dbReference type="CDD" id="cd01065">
    <property type="entry name" value="NAD_bind_Shikimate_DH"/>
    <property type="match status" value="1"/>
</dbReference>
<dbReference type="InterPro" id="IPR041121">
    <property type="entry name" value="SDH_C"/>
</dbReference>
<comment type="function">
    <text evidence="9">Involved in the biosynthesis of the chorismate, which leads to the biosynthesis of aromatic amino acids. Catalyzes the reversible NADPH linked reduction of 3-dehydroshikimate (DHSA) to yield shikimate (SA).</text>
</comment>
<dbReference type="PANTHER" id="PTHR21089:SF1">
    <property type="entry name" value="BIFUNCTIONAL 3-DEHYDROQUINATE DEHYDRATASE_SHIKIMATE DEHYDROGENASE, CHLOROPLASTIC"/>
    <property type="match status" value="1"/>
</dbReference>
<evidence type="ECO:0000259" key="10">
    <source>
        <dbReference type="Pfam" id="PF01488"/>
    </source>
</evidence>
<comment type="pathway">
    <text evidence="8">Aromatic compound metabolism; 3,4-dihydroxybenzoate biosynthesis; 3-dehydroquinate from D-quinate (NAD(+) route).</text>
</comment>
<dbReference type="PANTHER" id="PTHR21089">
    <property type="entry name" value="SHIKIMATE DEHYDROGENASE"/>
    <property type="match status" value="1"/>
</dbReference>
<dbReference type="EMBL" id="MOEN01000007">
    <property type="protein sequence ID" value="OMH40847.1"/>
    <property type="molecule type" value="Genomic_DNA"/>
</dbReference>
<dbReference type="UniPathway" id="UPA00053">
    <property type="reaction ID" value="UER00087"/>
</dbReference>
<evidence type="ECO:0000259" key="12">
    <source>
        <dbReference type="Pfam" id="PF18317"/>
    </source>
</evidence>
<dbReference type="GO" id="GO:0009073">
    <property type="term" value="P:aromatic amino acid family biosynthetic process"/>
    <property type="evidence" value="ECO:0007669"/>
    <property type="project" value="UniProtKB-KW"/>
</dbReference>
<dbReference type="NCBIfam" id="NF001314">
    <property type="entry name" value="PRK00258.2-2"/>
    <property type="match status" value="1"/>
</dbReference>
<keyword evidence="5 9" id="KW-0560">Oxidoreductase</keyword>
<evidence type="ECO:0000313" key="13">
    <source>
        <dbReference type="EMBL" id="OMH40847.1"/>
    </source>
</evidence>
<evidence type="ECO:0000256" key="1">
    <source>
        <dbReference type="ARBA" id="ARBA00004871"/>
    </source>
</evidence>
<comment type="similarity">
    <text evidence="9">Belongs to the shikimate dehydrogenase family.</text>
</comment>
<dbReference type="AlphaFoldDB" id="A0A1R1MM48"/>
<name>A0A1R1MM48_9BACT</name>
<evidence type="ECO:0000256" key="2">
    <source>
        <dbReference type="ARBA" id="ARBA00012962"/>
    </source>
</evidence>
<protein>
    <recommendedName>
        <fullName evidence="2 9">Shikimate dehydrogenase (NADP(+))</fullName>
        <shortName evidence="9">SDH</shortName>
        <ecNumber evidence="2 9">1.1.1.25</ecNumber>
    </recommendedName>
</protein>
<evidence type="ECO:0000256" key="3">
    <source>
        <dbReference type="ARBA" id="ARBA00022605"/>
    </source>
</evidence>
<evidence type="ECO:0000256" key="6">
    <source>
        <dbReference type="ARBA" id="ARBA00023141"/>
    </source>
</evidence>
<dbReference type="Proteomes" id="UP000187408">
    <property type="component" value="Unassembled WGS sequence"/>
</dbReference>
<feature type="binding site" evidence="9">
    <location>
        <position position="225"/>
    </location>
    <ligand>
        <name>shikimate</name>
        <dbReference type="ChEBI" id="CHEBI:36208"/>
    </ligand>
</feature>
<dbReference type="FunFam" id="3.40.50.720:FF:000086">
    <property type="entry name" value="Quinate/shikimate dehydrogenase"/>
    <property type="match status" value="1"/>
</dbReference>
<dbReference type="GO" id="GO:0008652">
    <property type="term" value="P:amino acid biosynthetic process"/>
    <property type="evidence" value="ECO:0007669"/>
    <property type="project" value="UniProtKB-KW"/>
</dbReference>
<dbReference type="HAMAP" id="MF_00222">
    <property type="entry name" value="Shikimate_DH_AroE"/>
    <property type="match status" value="1"/>
</dbReference>
<dbReference type="SUPFAM" id="SSF53223">
    <property type="entry name" value="Aminoacid dehydrogenase-like, N-terminal domain"/>
    <property type="match status" value="1"/>
</dbReference>
<dbReference type="Pfam" id="PF01488">
    <property type="entry name" value="Shikimate_DH"/>
    <property type="match status" value="1"/>
</dbReference>
<comment type="catalytic activity">
    <reaction evidence="7 9">
        <text>shikimate + NADP(+) = 3-dehydroshikimate + NADPH + H(+)</text>
        <dbReference type="Rhea" id="RHEA:17737"/>
        <dbReference type="ChEBI" id="CHEBI:15378"/>
        <dbReference type="ChEBI" id="CHEBI:16630"/>
        <dbReference type="ChEBI" id="CHEBI:36208"/>
        <dbReference type="ChEBI" id="CHEBI:57783"/>
        <dbReference type="ChEBI" id="CHEBI:58349"/>
        <dbReference type="EC" id="1.1.1.25"/>
    </reaction>
</comment>
<dbReference type="NCBIfam" id="NF001319">
    <property type="entry name" value="PRK00258.3-3"/>
    <property type="match status" value="1"/>
</dbReference>
<feature type="binding site" evidence="9">
    <location>
        <position position="108"/>
    </location>
    <ligand>
        <name>shikimate</name>
        <dbReference type="ChEBI" id="CHEBI:36208"/>
    </ligand>
</feature>
<proteinExistence type="inferred from homology"/>
<dbReference type="GO" id="GO:0004764">
    <property type="term" value="F:shikimate 3-dehydrogenase (NADP+) activity"/>
    <property type="evidence" value="ECO:0007669"/>
    <property type="project" value="UniProtKB-UniRule"/>
</dbReference>
<dbReference type="Gene3D" id="3.40.50.10860">
    <property type="entry name" value="Leucine Dehydrogenase, chain A, domain 1"/>
    <property type="match status" value="1"/>
</dbReference>
<dbReference type="SUPFAM" id="SSF51735">
    <property type="entry name" value="NAD(P)-binding Rossmann-fold domains"/>
    <property type="match status" value="1"/>
</dbReference>
<feature type="binding site" evidence="9">
    <location>
        <begin position="21"/>
        <end position="23"/>
    </location>
    <ligand>
        <name>shikimate</name>
        <dbReference type="ChEBI" id="CHEBI:36208"/>
    </ligand>
</feature>
<evidence type="ECO:0000256" key="4">
    <source>
        <dbReference type="ARBA" id="ARBA00022857"/>
    </source>
</evidence>
<feature type="binding site" evidence="9">
    <location>
        <begin position="132"/>
        <end position="136"/>
    </location>
    <ligand>
        <name>NADP(+)</name>
        <dbReference type="ChEBI" id="CHEBI:58349"/>
    </ligand>
</feature>
<reference evidence="13 14" key="1">
    <citation type="submission" date="2016-10" db="EMBL/GenBank/DDBJ databases">
        <title>Genome sequence of a sulfur-reducing bacterium Desulfurobacterium indicum K6013.</title>
        <authorList>
            <person name="Cao J."/>
            <person name="Shao Z."/>
            <person name="Alain K."/>
            <person name="Jebbar M."/>
        </authorList>
    </citation>
    <scope>NUCLEOTIDE SEQUENCE [LARGE SCALE GENOMIC DNA]</scope>
    <source>
        <strain evidence="13 14">K6013</strain>
    </source>
</reference>
<dbReference type="InterPro" id="IPR036291">
    <property type="entry name" value="NAD(P)-bd_dom_sf"/>
</dbReference>
<keyword evidence="6 9" id="KW-0057">Aromatic amino acid biosynthesis</keyword>
<feature type="binding site" evidence="9">
    <location>
        <position position="68"/>
    </location>
    <ligand>
        <name>shikimate</name>
        <dbReference type="ChEBI" id="CHEBI:36208"/>
    </ligand>
</feature>
<dbReference type="Pfam" id="PF08501">
    <property type="entry name" value="Shikimate_dh_N"/>
    <property type="match status" value="1"/>
</dbReference>
<dbReference type="NCBIfam" id="NF001310">
    <property type="entry name" value="PRK00258.1-2"/>
    <property type="match status" value="1"/>
</dbReference>
<dbReference type="InterPro" id="IPR013708">
    <property type="entry name" value="Shikimate_DH-bd_N"/>
</dbReference>
<feature type="binding site" evidence="9">
    <location>
        <begin position="156"/>
        <end position="161"/>
    </location>
    <ligand>
        <name>NADP(+)</name>
        <dbReference type="ChEBI" id="CHEBI:58349"/>
    </ligand>
</feature>
<keyword evidence="14" id="KW-1185">Reference proteome</keyword>
<comment type="caution">
    <text evidence="13">The sequence shown here is derived from an EMBL/GenBank/DDBJ whole genome shotgun (WGS) entry which is preliminary data.</text>
</comment>
<dbReference type="STRING" id="1914305.BLW93_02725"/>
<comment type="subunit">
    <text evidence="9">Homodimer.</text>
</comment>
<keyword evidence="4 9" id="KW-0521">NADP</keyword>
<keyword evidence="3 9" id="KW-0028">Amino-acid biosynthesis</keyword>
<evidence type="ECO:0000256" key="9">
    <source>
        <dbReference type="HAMAP-Rule" id="MF_00222"/>
    </source>
</evidence>
<evidence type="ECO:0000313" key="14">
    <source>
        <dbReference type="Proteomes" id="UP000187408"/>
    </source>
</evidence>
<gene>
    <name evidence="9" type="primary">aroE</name>
    <name evidence="13" type="ORF">BLW93_02725</name>
</gene>
<feature type="domain" description="SDH C-terminal" evidence="12">
    <location>
        <begin position="246"/>
        <end position="276"/>
    </location>
</feature>
<dbReference type="InterPro" id="IPR022893">
    <property type="entry name" value="Shikimate_DH_fam"/>
</dbReference>
<dbReference type="NCBIfam" id="TIGR00507">
    <property type="entry name" value="aroE"/>
    <property type="match status" value="1"/>
</dbReference>
<dbReference type="InterPro" id="IPR046346">
    <property type="entry name" value="Aminoacid_DH-like_N_sf"/>
</dbReference>
<dbReference type="InterPro" id="IPR011342">
    <property type="entry name" value="Shikimate_DH"/>
</dbReference>
<evidence type="ECO:0000256" key="5">
    <source>
        <dbReference type="ARBA" id="ARBA00023002"/>
    </source>
</evidence>
<feature type="binding site" evidence="9">
    <location>
        <position position="93"/>
    </location>
    <ligand>
        <name>shikimate</name>
        <dbReference type="ChEBI" id="CHEBI:36208"/>
    </ligand>
</feature>
<feature type="binding site" evidence="9">
    <location>
        <position position="246"/>
    </location>
    <ligand>
        <name>NADP(+)</name>
        <dbReference type="ChEBI" id="CHEBI:58349"/>
    </ligand>
</feature>
<feature type="binding site" evidence="9">
    <location>
        <position position="223"/>
    </location>
    <ligand>
        <name>NADP(+)</name>
        <dbReference type="ChEBI" id="CHEBI:58349"/>
    </ligand>
</feature>
<accession>A0A1R1MM48</accession>
<dbReference type="RefSeq" id="WP_076712586.1">
    <property type="nucleotide sequence ID" value="NZ_MOEN01000007.1"/>
</dbReference>
<dbReference type="EC" id="1.1.1.25" evidence="2 9"/>
<sequence length="280" mass="30120">MLKITGKTDVYGIFGFPVEHSLSPLMQTAAFHTLGIDAVYVPFEVNPENLKDAVAGLRAMNIRGINITVPLKEKIVPLLDKVDEAAAFLGAVNTVKNENGILSGYNTDGDGFVDSLEEEGVDISGKTVLLIGAGGSGKAVAFALLKRGAEKVVIANRTVEKAESLAGKLESYGKVEAVSLGDVENLLEKVDLIVNTTSLGMKESDPPLFNYILIPSSVTVVDIIYKPFKTKLLLAAEENGAKIVNGLGMLVHQGARAFRIWTGRKPPIDVMKRVLMEQLW</sequence>
<dbReference type="OrthoDB" id="9792692at2"/>
<evidence type="ECO:0000256" key="7">
    <source>
        <dbReference type="ARBA" id="ARBA00049442"/>
    </source>
</evidence>
<dbReference type="Gene3D" id="3.40.50.720">
    <property type="entry name" value="NAD(P)-binding Rossmann-like Domain"/>
    <property type="match status" value="1"/>
</dbReference>
<evidence type="ECO:0000256" key="8">
    <source>
        <dbReference type="ARBA" id="ARBA00060613"/>
    </source>
</evidence>
<comment type="pathway">
    <text evidence="1 9">Metabolic intermediate biosynthesis; chorismate biosynthesis; chorismate from D-erythrose 4-phosphate and phosphoenolpyruvate: step 4/7.</text>
</comment>
<dbReference type="InterPro" id="IPR006151">
    <property type="entry name" value="Shikm_DH/Glu-tRNA_Rdtase"/>
</dbReference>
<dbReference type="GO" id="GO:0009423">
    <property type="term" value="P:chorismate biosynthetic process"/>
    <property type="evidence" value="ECO:0007669"/>
    <property type="project" value="UniProtKB-UniRule"/>
</dbReference>
<feature type="domain" description="Quinate/shikimate 5-dehydrogenase/glutamyl-tRNA reductase" evidence="10">
    <location>
        <begin position="122"/>
        <end position="198"/>
    </location>
</feature>
<dbReference type="Pfam" id="PF18317">
    <property type="entry name" value="SDH_C"/>
    <property type="match status" value="1"/>
</dbReference>
<evidence type="ECO:0000259" key="11">
    <source>
        <dbReference type="Pfam" id="PF08501"/>
    </source>
</evidence>
<feature type="binding site" evidence="9">
    <location>
        <position position="253"/>
    </location>
    <ligand>
        <name>shikimate</name>
        <dbReference type="ChEBI" id="CHEBI:36208"/>
    </ligand>
</feature>
<organism evidence="13 14">
    <name type="scientific">Desulfurobacterium indicum</name>
    <dbReference type="NCBI Taxonomy" id="1914305"/>
    <lineage>
        <taxon>Bacteria</taxon>
        <taxon>Pseudomonadati</taxon>
        <taxon>Aquificota</taxon>
        <taxon>Aquificia</taxon>
        <taxon>Desulfurobacteriales</taxon>
        <taxon>Desulfurobacteriaceae</taxon>
        <taxon>Desulfurobacterium</taxon>
    </lineage>
</organism>
<dbReference type="GO" id="GO:0050661">
    <property type="term" value="F:NADP binding"/>
    <property type="evidence" value="ECO:0007669"/>
    <property type="project" value="InterPro"/>
</dbReference>